<evidence type="ECO:0000313" key="4">
    <source>
        <dbReference type="EMBL" id="NHN35352.1"/>
    </source>
</evidence>
<protein>
    <recommendedName>
        <fullName evidence="2">Anti-sigma-W factor RsiW</fullName>
    </recommendedName>
</protein>
<gene>
    <name evidence="4" type="ORF">G9U52_37240</name>
</gene>
<organism evidence="4 5">
    <name type="scientific">Paenibacillus agricola</name>
    <dbReference type="NCBI Taxonomy" id="2716264"/>
    <lineage>
        <taxon>Bacteria</taxon>
        <taxon>Bacillati</taxon>
        <taxon>Bacillota</taxon>
        <taxon>Bacilli</taxon>
        <taxon>Bacillales</taxon>
        <taxon>Paenibacillaceae</taxon>
        <taxon>Paenibacillus</taxon>
    </lineage>
</organism>
<evidence type="ECO:0000256" key="1">
    <source>
        <dbReference type="ARBA" id="ARBA00024353"/>
    </source>
</evidence>
<comment type="caution">
    <text evidence="4">The sequence shown here is derived from an EMBL/GenBank/DDBJ whole genome shotgun (WGS) entry which is preliminary data.</text>
</comment>
<reference evidence="4" key="1">
    <citation type="submission" date="2020-03" db="EMBL/GenBank/DDBJ databases">
        <title>Draft sequencing of Paenibacilllus sp. S3N08.</title>
        <authorList>
            <person name="Kim D.-U."/>
        </authorList>
    </citation>
    <scope>NUCLEOTIDE SEQUENCE</scope>
    <source>
        <strain evidence="4">S3N08</strain>
    </source>
</reference>
<dbReference type="InterPro" id="IPR041916">
    <property type="entry name" value="Anti_sigma_zinc_sf"/>
</dbReference>
<dbReference type="InterPro" id="IPR027383">
    <property type="entry name" value="Znf_put"/>
</dbReference>
<proteinExistence type="inferred from homology"/>
<name>A0ABX0JJT6_9BACL</name>
<evidence type="ECO:0000313" key="5">
    <source>
        <dbReference type="Proteomes" id="UP001165962"/>
    </source>
</evidence>
<dbReference type="Proteomes" id="UP001165962">
    <property type="component" value="Unassembled WGS sequence"/>
</dbReference>
<dbReference type="Gene3D" id="1.10.10.1320">
    <property type="entry name" value="Anti-sigma factor, zinc-finger domain"/>
    <property type="match status" value="1"/>
</dbReference>
<accession>A0ABX0JJT6</accession>
<feature type="domain" description="Putative zinc-finger" evidence="3">
    <location>
        <begin position="9"/>
        <end position="38"/>
    </location>
</feature>
<dbReference type="Pfam" id="PF13490">
    <property type="entry name" value="zf-HC2"/>
    <property type="match status" value="1"/>
</dbReference>
<evidence type="ECO:0000256" key="2">
    <source>
        <dbReference type="ARBA" id="ARBA00024438"/>
    </source>
</evidence>
<keyword evidence="5" id="KW-1185">Reference proteome</keyword>
<evidence type="ECO:0000259" key="3">
    <source>
        <dbReference type="Pfam" id="PF13490"/>
    </source>
</evidence>
<comment type="similarity">
    <text evidence="1">Belongs to the zinc-associated anti-sigma factor (ZAS) superfamily. Anti-sigma-W factor family.</text>
</comment>
<dbReference type="RefSeq" id="WP_166158029.1">
    <property type="nucleotide sequence ID" value="NZ_JAAOIW010000032.1"/>
</dbReference>
<sequence>MNKLHPNERQLQRFLNRACTELENKRIKQHIHSCSDCRNRLHTYLNLEELLNKMNLLSPLPGLEERVMQVIRTESTIKRQDDHIPGAIQPSSEHRRTSSRSRIWCPELVNGLIATAATYLFISSGILGKIIAIGSGNWGAGIQTSFVELGQAVHKFSMYFIS</sequence>
<dbReference type="EMBL" id="JAAOIW010000032">
    <property type="protein sequence ID" value="NHN35352.1"/>
    <property type="molecule type" value="Genomic_DNA"/>
</dbReference>